<dbReference type="WBParaSite" id="Pan_g24191.t1">
    <property type="protein sequence ID" value="Pan_g24191.t1"/>
    <property type="gene ID" value="Pan_g24191"/>
</dbReference>
<accession>A0A7E4VRK4</accession>
<comment type="pathway">
    <text evidence="3">Protein modification; protein ubiquitination.</text>
</comment>
<dbReference type="GO" id="GO:0061630">
    <property type="term" value="F:ubiquitin protein ligase activity"/>
    <property type="evidence" value="ECO:0007669"/>
    <property type="project" value="UniProtKB-EC"/>
</dbReference>
<keyword evidence="8" id="KW-0833">Ubl conjugation pathway</keyword>
<evidence type="ECO:0000313" key="16">
    <source>
        <dbReference type="WBParaSite" id="Pan_g24191.t1"/>
    </source>
</evidence>
<evidence type="ECO:0000256" key="12">
    <source>
        <dbReference type="SAM" id="MobiDB-lite"/>
    </source>
</evidence>
<proteinExistence type="predicted"/>
<feature type="region of interest" description="Disordered" evidence="12">
    <location>
        <begin position="1"/>
        <end position="33"/>
    </location>
</feature>
<dbReference type="UniPathway" id="UPA00143"/>
<dbReference type="InterPro" id="IPR013083">
    <property type="entry name" value="Znf_RING/FYVE/PHD"/>
</dbReference>
<keyword evidence="6" id="KW-0479">Metal-binding</keyword>
<dbReference type="InterPro" id="IPR045103">
    <property type="entry name" value="RNF5/RNF185-like"/>
</dbReference>
<dbReference type="PROSITE" id="PS50089">
    <property type="entry name" value="ZF_RING_2"/>
    <property type="match status" value="1"/>
</dbReference>
<feature type="region of interest" description="Disordered" evidence="12">
    <location>
        <begin position="93"/>
        <end position="122"/>
    </location>
</feature>
<keyword evidence="10 13" id="KW-0472">Membrane</keyword>
<dbReference type="FunFam" id="3.30.40.10:FF:000062">
    <property type="entry name" value="E3 ubiquitin-protein ligase RNF185"/>
    <property type="match status" value="1"/>
</dbReference>
<dbReference type="PROSITE" id="PS00518">
    <property type="entry name" value="ZF_RING_1"/>
    <property type="match status" value="1"/>
</dbReference>
<protein>
    <recommendedName>
        <fullName evidence="4">RING-type E3 ubiquitin transferase</fullName>
        <ecNumber evidence="4">2.3.2.27</ecNumber>
    </recommendedName>
</protein>
<evidence type="ECO:0000256" key="5">
    <source>
        <dbReference type="ARBA" id="ARBA00022679"/>
    </source>
</evidence>
<dbReference type="InterPro" id="IPR017907">
    <property type="entry name" value="Znf_RING_CS"/>
</dbReference>
<evidence type="ECO:0000256" key="13">
    <source>
        <dbReference type="SAM" id="Phobius"/>
    </source>
</evidence>
<dbReference type="GO" id="GO:0006511">
    <property type="term" value="P:ubiquitin-dependent protein catabolic process"/>
    <property type="evidence" value="ECO:0007669"/>
    <property type="project" value="InterPro"/>
</dbReference>
<dbReference type="GO" id="GO:0005783">
    <property type="term" value="C:endoplasmic reticulum"/>
    <property type="evidence" value="ECO:0007669"/>
    <property type="project" value="InterPro"/>
</dbReference>
<dbReference type="Pfam" id="PF13920">
    <property type="entry name" value="zf-C3HC4_3"/>
    <property type="match status" value="1"/>
</dbReference>
<keyword evidence="15" id="KW-1185">Reference proteome</keyword>
<dbReference type="InterPro" id="IPR001841">
    <property type="entry name" value="Znf_RING"/>
</dbReference>
<keyword evidence="7 11" id="KW-0863">Zinc-finger</keyword>
<evidence type="ECO:0000256" key="6">
    <source>
        <dbReference type="ARBA" id="ARBA00022723"/>
    </source>
</evidence>
<dbReference type="AlphaFoldDB" id="A0A7E4VRK4"/>
<evidence type="ECO:0000256" key="2">
    <source>
        <dbReference type="ARBA" id="ARBA00004308"/>
    </source>
</evidence>
<sequence length="200" mass="22038">MSTGHPSVNGAQNRFSTKESAQGPGGDEAPKEEPGARLECNICLDNPKDAVVSMCGHLFCWPCLHRWLETRPTTQNCPVCKSLLDASKVVPIYGRGSSSTDPRSKIPPRPKGQRTEDDGHTGLGNQAFQWTNDGTGGVHFSLGIGFFPVSFFASLFNFNPQVNEPEEGVERGSRQHIEEQHLSNAFMFFGIVFIVWLLFI</sequence>
<reference evidence="15" key="1">
    <citation type="journal article" date="2013" name="Genetics">
        <title>The draft genome and transcriptome of Panagrellus redivivus are shaped by the harsh demands of a free-living lifestyle.</title>
        <authorList>
            <person name="Srinivasan J."/>
            <person name="Dillman A.R."/>
            <person name="Macchietto M.G."/>
            <person name="Heikkinen L."/>
            <person name="Lakso M."/>
            <person name="Fracchia K.M."/>
            <person name="Antoshechkin I."/>
            <person name="Mortazavi A."/>
            <person name="Wong G."/>
            <person name="Sternberg P.W."/>
        </authorList>
    </citation>
    <scope>NUCLEOTIDE SEQUENCE [LARGE SCALE GENOMIC DNA]</scope>
    <source>
        <strain evidence="15">MT8872</strain>
    </source>
</reference>
<evidence type="ECO:0000259" key="14">
    <source>
        <dbReference type="PROSITE" id="PS50089"/>
    </source>
</evidence>
<evidence type="ECO:0000256" key="10">
    <source>
        <dbReference type="ARBA" id="ARBA00023136"/>
    </source>
</evidence>
<keyword evidence="5" id="KW-0808">Transferase</keyword>
<evidence type="ECO:0000256" key="7">
    <source>
        <dbReference type="ARBA" id="ARBA00022771"/>
    </source>
</evidence>
<dbReference type="SUPFAM" id="SSF57850">
    <property type="entry name" value="RING/U-box"/>
    <property type="match status" value="1"/>
</dbReference>
<dbReference type="Gene3D" id="3.30.40.10">
    <property type="entry name" value="Zinc/RING finger domain, C3HC4 (zinc finger)"/>
    <property type="match status" value="1"/>
</dbReference>
<reference evidence="16" key="2">
    <citation type="submission" date="2020-10" db="UniProtKB">
        <authorList>
            <consortium name="WormBaseParasite"/>
        </authorList>
    </citation>
    <scope>IDENTIFICATION</scope>
</reference>
<keyword evidence="9" id="KW-0862">Zinc</keyword>
<keyword evidence="13" id="KW-0812">Transmembrane</keyword>
<dbReference type="EC" id="2.3.2.27" evidence="4"/>
<dbReference type="Proteomes" id="UP000492821">
    <property type="component" value="Unassembled WGS sequence"/>
</dbReference>
<feature type="domain" description="RING-type" evidence="14">
    <location>
        <begin position="40"/>
        <end position="81"/>
    </location>
</feature>
<comment type="subcellular location">
    <subcellularLocation>
        <location evidence="2">Endomembrane system</location>
    </subcellularLocation>
</comment>
<name>A0A7E4VRK4_PANRE</name>
<organism evidence="15 16">
    <name type="scientific">Panagrellus redivivus</name>
    <name type="common">Microworm</name>
    <dbReference type="NCBI Taxonomy" id="6233"/>
    <lineage>
        <taxon>Eukaryota</taxon>
        <taxon>Metazoa</taxon>
        <taxon>Ecdysozoa</taxon>
        <taxon>Nematoda</taxon>
        <taxon>Chromadorea</taxon>
        <taxon>Rhabditida</taxon>
        <taxon>Tylenchina</taxon>
        <taxon>Panagrolaimomorpha</taxon>
        <taxon>Panagrolaimoidea</taxon>
        <taxon>Panagrolaimidae</taxon>
        <taxon>Panagrellus</taxon>
    </lineage>
</organism>
<evidence type="ECO:0000256" key="11">
    <source>
        <dbReference type="PROSITE-ProRule" id="PRU00175"/>
    </source>
</evidence>
<feature type="compositionally biased region" description="Polar residues" evidence="12">
    <location>
        <begin position="1"/>
        <end position="20"/>
    </location>
</feature>
<keyword evidence="13" id="KW-1133">Transmembrane helix</keyword>
<dbReference type="GO" id="GO:0008270">
    <property type="term" value="F:zinc ion binding"/>
    <property type="evidence" value="ECO:0007669"/>
    <property type="project" value="UniProtKB-KW"/>
</dbReference>
<evidence type="ECO:0000256" key="4">
    <source>
        <dbReference type="ARBA" id="ARBA00012483"/>
    </source>
</evidence>
<feature type="transmembrane region" description="Helical" evidence="13">
    <location>
        <begin position="181"/>
        <end position="199"/>
    </location>
</feature>
<dbReference type="SMART" id="SM00184">
    <property type="entry name" value="RING"/>
    <property type="match status" value="1"/>
</dbReference>
<evidence type="ECO:0000256" key="3">
    <source>
        <dbReference type="ARBA" id="ARBA00004906"/>
    </source>
</evidence>
<comment type="catalytic activity">
    <reaction evidence="1">
        <text>S-ubiquitinyl-[E2 ubiquitin-conjugating enzyme]-L-cysteine + [acceptor protein]-L-lysine = [E2 ubiquitin-conjugating enzyme]-L-cysteine + N(6)-ubiquitinyl-[acceptor protein]-L-lysine.</text>
        <dbReference type="EC" id="2.3.2.27"/>
    </reaction>
</comment>
<evidence type="ECO:0000313" key="15">
    <source>
        <dbReference type="Proteomes" id="UP000492821"/>
    </source>
</evidence>
<dbReference type="PANTHER" id="PTHR12313">
    <property type="entry name" value="E3 UBIQUITIN-PROTEIN LIGASE RNF5-RELATED"/>
    <property type="match status" value="1"/>
</dbReference>
<dbReference type="GO" id="GO:0016567">
    <property type="term" value="P:protein ubiquitination"/>
    <property type="evidence" value="ECO:0007669"/>
    <property type="project" value="UniProtKB-UniPathway"/>
</dbReference>
<evidence type="ECO:0000256" key="8">
    <source>
        <dbReference type="ARBA" id="ARBA00022786"/>
    </source>
</evidence>
<evidence type="ECO:0000256" key="9">
    <source>
        <dbReference type="ARBA" id="ARBA00022833"/>
    </source>
</evidence>
<evidence type="ECO:0000256" key="1">
    <source>
        <dbReference type="ARBA" id="ARBA00000900"/>
    </source>
</evidence>